<organism evidence="12 13">
    <name type="scientific">Thermobifida alba</name>
    <name type="common">Thermomonospora alba</name>
    <dbReference type="NCBI Taxonomy" id="53522"/>
    <lineage>
        <taxon>Bacteria</taxon>
        <taxon>Bacillati</taxon>
        <taxon>Actinomycetota</taxon>
        <taxon>Actinomycetes</taxon>
        <taxon>Streptosporangiales</taxon>
        <taxon>Nocardiopsidaceae</taxon>
        <taxon>Thermobifida</taxon>
    </lineage>
</organism>
<evidence type="ECO:0000256" key="8">
    <source>
        <dbReference type="ARBA" id="ARBA00022691"/>
    </source>
</evidence>
<sequence>MSISPPIAAALATVDEDYYTRRPDGSVLAQTTSARTIARMLDALDVRPGHRVLEIGTGSGFSGALLRELVGETGQVVSVDVVADLVDRARDLHTKRGREDIDVLLGDGLLGAPTRGPFDRIVAWASAERIFRAWVEQSVAGAVLVVPVELTARVRTTAIVRLHTTPGGDPVADKVFAGGYVEMHSEELTQWLVPPRGVDALVHDTQGQPWWLSADWAGRDRAAAEHLLALLGTGAEARPLLAEDESGQDFVAFLYATRPEEFGVVGLGQTGWRLGVTSPSGAALVTRRQASDAVCAGEQTAFDRLCSWVEEWRTAGRPGYADLRPVLYRQADGWTVRAELV</sequence>
<dbReference type="PANTHER" id="PTHR11579">
    <property type="entry name" value="PROTEIN-L-ISOASPARTATE O-METHYLTRANSFERASE"/>
    <property type="match status" value="1"/>
</dbReference>
<evidence type="ECO:0000256" key="7">
    <source>
        <dbReference type="ARBA" id="ARBA00022679"/>
    </source>
</evidence>
<evidence type="ECO:0000313" key="13">
    <source>
        <dbReference type="Proteomes" id="UP000832041"/>
    </source>
</evidence>
<comment type="similarity">
    <text evidence="2">Belongs to the methyltransferase superfamily. L-isoaspartyl/D-aspartyl protein methyltransferase family.</text>
</comment>
<keyword evidence="13" id="KW-1185">Reference proteome</keyword>
<evidence type="ECO:0000256" key="1">
    <source>
        <dbReference type="ARBA" id="ARBA00004496"/>
    </source>
</evidence>
<evidence type="ECO:0000313" key="12">
    <source>
        <dbReference type="EMBL" id="UPT20710.1"/>
    </source>
</evidence>
<keyword evidence="5" id="KW-0963">Cytoplasm</keyword>
<dbReference type="SUPFAM" id="SSF53335">
    <property type="entry name" value="S-adenosyl-L-methionine-dependent methyltransferases"/>
    <property type="match status" value="1"/>
</dbReference>
<reference evidence="12 13" key="1">
    <citation type="submission" date="2020-04" db="EMBL/GenBank/DDBJ databases">
        <title>Thermobifida alba genome sequencing and assembly.</title>
        <authorList>
            <person name="Luzics S."/>
            <person name="Horvath B."/>
            <person name="Nagy I."/>
            <person name="Toth A."/>
            <person name="Nagy I."/>
            <person name="Kukolya J."/>
        </authorList>
    </citation>
    <scope>NUCLEOTIDE SEQUENCE [LARGE SCALE GENOMIC DNA]</scope>
    <source>
        <strain evidence="12 13">DSM 43795</strain>
    </source>
</reference>
<accession>A0ABY4L054</accession>
<dbReference type="CDD" id="cd02440">
    <property type="entry name" value="AdoMet_MTases"/>
    <property type="match status" value="1"/>
</dbReference>
<dbReference type="Pfam" id="PF01135">
    <property type="entry name" value="PCMT"/>
    <property type="match status" value="1"/>
</dbReference>
<evidence type="ECO:0000256" key="9">
    <source>
        <dbReference type="ARBA" id="ARBA00030757"/>
    </source>
</evidence>
<dbReference type="EMBL" id="CP051627">
    <property type="protein sequence ID" value="UPT20710.1"/>
    <property type="molecule type" value="Genomic_DNA"/>
</dbReference>
<comment type="subcellular location">
    <subcellularLocation>
        <location evidence="1">Cytoplasm</location>
    </subcellularLocation>
</comment>
<dbReference type="Gene3D" id="3.40.50.150">
    <property type="entry name" value="Vaccinia Virus protein VP39"/>
    <property type="match status" value="1"/>
</dbReference>
<dbReference type="EC" id="2.1.1.77" evidence="3"/>
<protein>
    <recommendedName>
        <fullName evidence="4">Protein-L-isoaspartate O-methyltransferase</fullName>
        <ecNumber evidence="3">2.1.1.77</ecNumber>
    </recommendedName>
    <alternativeName>
        <fullName evidence="11">L-isoaspartyl protein carboxyl methyltransferase</fullName>
    </alternativeName>
    <alternativeName>
        <fullName evidence="9">Protein L-isoaspartyl methyltransferase</fullName>
    </alternativeName>
    <alternativeName>
        <fullName evidence="10">Protein-beta-aspartate methyltransferase</fullName>
    </alternativeName>
</protein>
<dbReference type="GO" id="GO:0032259">
    <property type="term" value="P:methylation"/>
    <property type="evidence" value="ECO:0007669"/>
    <property type="project" value="UniProtKB-KW"/>
</dbReference>
<keyword evidence="8" id="KW-0949">S-adenosyl-L-methionine</keyword>
<name>A0ABY4L054_THEAE</name>
<evidence type="ECO:0000256" key="4">
    <source>
        <dbReference type="ARBA" id="ARBA00013346"/>
    </source>
</evidence>
<dbReference type="InterPro" id="IPR000682">
    <property type="entry name" value="PCMT"/>
</dbReference>
<keyword evidence="7" id="KW-0808">Transferase</keyword>
<evidence type="ECO:0000256" key="3">
    <source>
        <dbReference type="ARBA" id="ARBA00011890"/>
    </source>
</evidence>
<dbReference type="PANTHER" id="PTHR11579:SF0">
    <property type="entry name" value="PROTEIN-L-ISOASPARTATE(D-ASPARTATE) O-METHYLTRANSFERASE"/>
    <property type="match status" value="1"/>
</dbReference>
<gene>
    <name evidence="12" type="ORF">FOF52_06830</name>
</gene>
<dbReference type="RefSeq" id="WP_068755506.1">
    <property type="nucleotide sequence ID" value="NZ_BAABEB010000012.1"/>
</dbReference>
<evidence type="ECO:0000256" key="6">
    <source>
        <dbReference type="ARBA" id="ARBA00022603"/>
    </source>
</evidence>
<evidence type="ECO:0000256" key="11">
    <source>
        <dbReference type="ARBA" id="ARBA00031350"/>
    </source>
</evidence>
<proteinExistence type="inferred from homology"/>
<keyword evidence="6 12" id="KW-0489">Methyltransferase</keyword>
<evidence type="ECO:0000256" key="5">
    <source>
        <dbReference type="ARBA" id="ARBA00022490"/>
    </source>
</evidence>
<dbReference type="InterPro" id="IPR029063">
    <property type="entry name" value="SAM-dependent_MTases_sf"/>
</dbReference>
<dbReference type="Proteomes" id="UP000832041">
    <property type="component" value="Chromosome"/>
</dbReference>
<dbReference type="GO" id="GO:0008168">
    <property type="term" value="F:methyltransferase activity"/>
    <property type="evidence" value="ECO:0007669"/>
    <property type="project" value="UniProtKB-KW"/>
</dbReference>
<evidence type="ECO:0000256" key="10">
    <source>
        <dbReference type="ARBA" id="ARBA00031323"/>
    </source>
</evidence>
<evidence type="ECO:0000256" key="2">
    <source>
        <dbReference type="ARBA" id="ARBA00005369"/>
    </source>
</evidence>